<dbReference type="EMBL" id="CP126446">
    <property type="protein sequence ID" value="WIF98899.1"/>
    <property type="molecule type" value="Genomic_DNA"/>
</dbReference>
<dbReference type="InterPro" id="IPR042070">
    <property type="entry name" value="PucR_C-HTH_sf"/>
</dbReference>
<gene>
    <name evidence="2" type="ORF">QNI29_04375</name>
</gene>
<evidence type="ECO:0000313" key="3">
    <source>
        <dbReference type="Proteomes" id="UP001236652"/>
    </source>
</evidence>
<dbReference type="Pfam" id="PF13556">
    <property type="entry name" value="HTH_30"/>
    <property type="match status" value="1"/>
</dbReference>
<dbReference type="SUPFAM" id="SSF46689">
    <property type="entry name" value="Homeodomain-like"/>
    <property type="match status" value="1"/>
</dbReference>
<reference evidence="2 3" key="1">
    <citation type="submission" date="2023-05" db="EMBL/GenBank/DDBJ databases">
        <title>Comparative genomics reveals the evidence of polycyclic aromatic hydrocarbons degradation in moderately halophilic genus Pontibacillus.</title>
        <authorList>
            <person name="Yang H."/>
            <person name="Qian Z."/>
        </authorList>
    </citation>
    <scope>NUCLEOTIDE SEQUENCE [LARGE SCALE GENOMIC DNA]</scope>
    <source>
        <strain evidence="3">HN14</strain>
    </source>
</reference>
<dbReference type="PANTHER" id="PTHR33744">
    <property type="entry name" value="CARBOHYDRATE DIACID REGULATOR"/>
    <property type="match status" value="1"/>
</dbReference>
<proteinExistence type="predicted"/>
<dbReference type="Gene3D" id="1.10.10.2840">
    <property type="entry name" value="PucR C-terminal helix-turn-helix domain"/>
    <property type="match status" value="1"/>
</dbReference>
<dbReference type="PANTHER" id="PTHR33744:SF15">
    <property type="entry name" value="CARBOHYDRATE DIACID REGULATOR"/>
    <property type="match status" value="1"/>
</dbReference>
<dbReference type="InterPro" id="IPR009057">
    <property type="entry name" value="Homeodomain-like_sf"/>
</dbReference>
<evidence type="ECO:0000259" key="1">
    <source>
        <dbReference type="Pfam" id="PF13556"/>
    </source>
</evidence>
<dbReference type="InterPro" id="IPR051448">
    <property type="entry name" value="CdaR-like_regulators"/>
</dbReference>
<organism evidence="2 3">
    <name type="scientific">Pontibacillus chungwhensis</name>
    <dbReference type="NCBI Taxonomy" id="265426"/>
    <lineage>
        <taxon>Bacteria</taxon>
        <taxon>Bacillati</taxon>
        <taxon>Bacillota</taxon>
        <taxon>Bacilli</taxon>
        <taxon>Bacillales</taxon>
        <taxon>Bacillaceae</taxon>
        <taxon>Pontibacillus</taxon>
    </lineage>
</organism>
<dbReference type="Proteomes" id="UP001236652">
    <property type="component" value="Chromosome"/>
</dbReference>
<evidence type="ECO:0000313" key="2">
    <source>
        <dbReference type="EMBL" id="WIF98899.1"/>
    </source>
</evidence>
<protein>
    <submittedName>
        <fullName evidence="2">Helix-turn-helix domain-containing protein</fullName>
    </submittedName>
</protein>
<name>A0ABY8UZJ0_9BACI</name>
<keyword evidence="3" id="KW-1185">Reference proteome</keyword>
<dbReference type="RefSeq" id="WP_231418665.1">
    <property type="nucleotide sequence ID" value="NZ_CP126446.1"/>
</dbReference>
<sequence length="299" mass="35702">MFEQIQAIFPQAITLTTHMNDDWNRYHWFKTPEDEMIGIPKNTITKNEQELLNTFLTPFIEQQPTRTTREQLWQRWMQNEEVPNEHTPFPHSFRLVFFSLANQDIEPEVFHEAIQGLFPYPMPIIWNHQHEGIIVEEQFEHAREPIEYEQMIDVLMSDFYTKLTLYITPYYESKNDIQHAHTWGTTLFHKMLRYHPKPVTTYQDAITYLYLDGLSQQDAENITYTLLHPVIDEPDLLHTIQIFLESNSNTTLAAKKLYMHRNSLQYRVDKFIEKTGIDVKQFQGALITYLAIMNLHHKD</sequence>
<dbReference type="InterPro" id="IPR025736">
    <property type="entry name" value="PucR_C-HTH_dom"/>
</dbReference>
<feature type="domain" description="PucR C-terminal helix-turn-helix" evidence="1">
    <location>
        <begin position="236"/>
        <end position="292"/>
    </location>
</feature>
<accession>A0ABY8UZJ0</accession>